<evidence type="ECO:0000256" key="7">
    <source>
        <dbReference type="SAM" id="MobiDB-lite"/>
    </source>
</evidence>
<dbReference type="SUPFAM" id="SSF53474">
    <property type="entry name" value="alpha/beta-Hydrolases"/>
    <property type="match status" value="1"/>
</dbReference>
<feature type="compositionally biased region" description="Gly residues" evidence="7">
    <location>
        <begin position="635"/>
        <end position="653"/>
    </location>
</feature>
<feature type="signal peptide" evidence="9">
    <location>
        <begin position="1"/>
        <end position="20"/>
    </location>
</feature>
<feature type="chain" id="PRO_5043010769" evidence="9">
    <location>
        <begin position="21"/>
        <end position="695"/>
    </location>
</feature>
<evidence type="ECO:0000256" key="6">
    <source>
        <dbReference type="ARBA" id="ARBA00023180"/>
    </source>
</evidence>
<dbReference type="PRINTS" id="PR00724">
    <property type="entry name" value="CRBOXYPTASEC"/>
</dbReference>
<dbReference type="Proteomes" id="UP001301769">
    <property type="component" value="Unassembled WGS sequence"/>
</dbReference>
<comment type="caution">
    <text evidence="10">The sequence shown here is derived from an EMBL/GenBank/DDBJ whole genome shotgun (WGS) entry which is preliminary data.</text>
</comment>
<dbReference type="GO" id="GO:0004185">
    <property type="term" value="F:serine-type carboxypeptidase activity"/>
    <property type="evidence" value="ECO:0007669"/>
    <property type="project" value="InterPro"/>
</dbReference>
<keyword evidence="11" id="KW-1185">Reference proteome</keyword>
<comment type="similarity">
    <text evidence="1">Belongs to the peptidase S10 family.</text>
</comment>
<dbReference type="EMBL" id="MU858291">
    <property type="protein sequence ID" value="KAK4207492.1"/>
    <property type="molecule type" value="Genomic_DNA"/>
</dbReference>
<feature type="transmembrane region" description="Helical" evidence="8">
    <location>
        <begin position="671"/>
        <end position="694"/>
    </location>
</feature>
<evidence type="ECO:0000256" key="3">
    <source>
        <dbReference type="ARBA" id="ARBA00022670"/>
    </source>
</evidence>
<dbReference type="GO" id="GO:0000324">
    <property type="term" value="C:fungal-type vacuole"/>
    <property type="evidence" value="ECO:0007669"/>
    <property type="project" value="TreeGrafter"/>
</dbReference>
<evidence type="ECO:0000256" key="9">
    <source>
        <dbReference type="SAM" id="SignalP"/>
    </source>
</evidence>
<evidence type="ECO:0000313" key="11">
    <source>
        <dbReference type="Proteomes" id="UP001301769"/>
    </source>
</evidence>
<keyword evidence="4 9" id="KW-0732">Signal</keyword>
<evidence type="ECO:0000256" key="5">
    <source>
        <dbReference type="ARBA" id="ARBA00022801"/>
    </source>
</evidence>
<dbReference type="PANTHER" id="PTHR11802:SF189">
    <property type="entry name" value="CARBOXYPEPTIDASE"/>
    <property type="match status" value="1"/>
</dbReference>
<evidence type="ECO:0000256" key="4">
    <source>
        <dbReference type="ARBA" id="ARBA00022729"/>
    </source>
</evidence>
<proteinExistence type="inferred from homology"/>
<dbReference type="InterPro" id="IPR001563">
    <property type="entry name" value="Peptidase_S10"/>
</dbReference>
<keyword evidence="8" id="KW-1133">Transmembrane helix</keyword>
<feature type="region of interest" description="Disordered" evidence="7">
    <location>
        <begin position="622"/>
        <end position="660"/>
    </location>
</feature>
<evidence type="ECO:0000256" key="1">
    <source>
        <dbReference type="ARBA" id="ARBA00009431"/>
    </source>
</evidence>
<evidence type="ECO:0000313" key="10">
    <source>
        <dbReference type="EMBL" id="KAK4207492.1"/>
    </source>
</evidence>
<protein>
    <submittedName>
        <fullName evidence="10">Alpha/Beta hydrolase protein</fullName>
    </submittedName>
</protein>
<dbReference type="Gene3D" id="3.40.50.1820">
    <property type="entry name" value="alpha/beta hydrolase"/>
    <property type="match status" value="1"/>
</dbReference>
<reference evidence="10" key="2">
    <citation type="submission" date="2023-05" db="EMBL/GenBank/DDBJ databases">
        <authorList>
            <consortium name="Lawrence Berkeley National Laboratory"/>
            <person name="Steindorff A."/>
            <person name="Hensen N."/>
            <person name="Bonometti L."/>
            <person name="Westerberg I."/>
            <person name="Brannstrom I.O."/>
            <person name="Guillou S."/>
            <person name="Cros-Aarteil S."/>
            <person name="Calhoun S."/>
            <person name="Haridas S."/>
            <person name="Kuo A."/>
            <person name="Mondo S."/>
            <person name="Pangilinan J."/>
            <person name="Riley R."/>
            <person name="Labutti K."/>
            <person name="Andreopoulos B."/>
            <person name="Lipzen A."/>
            <person name="Chen C."/>
            <person name="Yanf M."/>
            <person name="Daum C."/>
            <person name="Ng V."/>
            <person name="Clum A."/>
            <person name="Ohm R."/>
            <person name="Martin F."/>
            <person name="Silar P."/>
            <person name="Natvig D."/>
            <person name="Lalanne C."/>
            <person name="Gautier V."/>
            <person name="Ament-Velasquez S.L."/>
            <person name="Kruys A."/>
            <person name="Hutchinson M.I."/>
            <person name="Powell A.J."/>
            <person name="Barry K."/>
            <person name="Miller A.N."/>
            <person name="Grigoriev I.V."/>
            <person name="Debuchy R."/>
            <person name="Gladieux P."/>
            <person name="Thoren M.H."/>
            <person name="Johannesson H."/>
        </authorList>
    </citation>
    <scope>NUCLEOTIDE SEQUENCE</scope>
    <source>
        <strain evidence="10">PSN293</strain>
    </source>
</reference>
<evidence type="ECO:0000256" key="2">
    <source>
        <dbReference type="ARBA" id="ARBA00022645"/>
    </source>
</evidence>
<keyword evidence="5 10" id="KW-0378">Hydrolase</keyword>
<dbReference type="AlphaFoldDB" id="A0AAN6Y1B1"/>
<keyword evidence="2" id="KW-0121">Carboxypeptidase</keyword>
<keyword evidence="8" id="KW-0472">Membrane</keyword>
<keyword evidence="3" id="KW-0645">Protease</keyword>
<evidence type="ECO:0000256" key="8">
    <source>
        <dbReference type="SAM" id="Phobius"/>
    </source>
</evidence>
<gene>
    <name evidence="10" type="ORF">QBC37DRAFT_433365</name>
</gene>
<accession>A0AAN6Y1B1</accession>
<dbReference type="InterPro" id="IPR029058">
    <property type="entry name" value="AB_hydrolase_fold"/>
</dbReference>
<sequence length="695" mass="74931">MRAAIAIAATASFLTSPATAQRNFVPGPEPDEIETVLSKKFPGASITYKSTNTLCETTPGVNSYSGYVHLPSSLLGDVPIQGYNASMFFWYFQARNNPSKAPLSIYISGGPGESSFDESSNFPCTVNPDSNSTTLNKDSWNTNVNMLYIDQPIGTGFSYSVIANGIRDLVGLDPERVFVPLSPEEASSFKQTNITVVPATISAPAPQFAINTTASAARLLWHFAQLWFQEFPEYVNKTSSDEISIWGNSYGGFYAPAIFAYFERQNDKISSRNLKSSTYKVLNLATIGLTNACIDGKIQVPFYPEFAYNNTYDIQAISEDVYKSAMTNFTMKGGCSDLIDACRSAGPQGDPFQTGANPLVNQACAFATIYCFTYVQGVVEGYSLLNPFDIALTRPTQYPVFYTLAFWNQAWVQKTLGVNVNHTMSSNFVRDLFFATGDLARLDYTDLEFLLKKGKNIVMVYGDRDFRCGWTGGEAVSLTLEHGDKETTDRFKGAGYADIEVEQDEDTGTKGAGVVRQAGKLSFSRVFDAGHNVGAYQPKVVYTIFDRAMNGLDIATGEEKVEGGYATGGDKDSSGIKNVVPKKPIVGPVCLVYQVDSTCTPEQVLALNNGTAKVEQFVVTEPSAGGEEDDDGGDDGNGNGNGPDNGNGNGQQQGGNTTQDVDKRDAALGRFGMMAGPVGVVGLVVALVVPAALFI</sequence>
<dbReference type="Pfam" id="PF00450">
    <property type="entry name" value="Peptidase_S10"/>
    <property type="match status" value="1"/>
</dbReference>
<reference evidence="10" key="1">
    <citation type="journal article" date="2023" name="Mol. Phylogenet. Evol.">
        <title>Genome-scale phylogeny and comparative genomics of the fungal order Sordariales.</title>
        <authorList>
            <person name="Hensen N."/>
            <person name="Bonometti L."/>
            <person name="Westerberg I."/>
            <person name="Brannstrom I.O."/>
            <person name="Guillou S."/>
            <person name="Cros-Aarteil S."/>
            <person name="Calhoun S."/>
            <person name="Haridas S."/>
            <person name="Kuo A."/>
            <person name="Mondo S."/>
            <person name="Pangilinan J."/>
            <person name="Riley R."/>
            <person name="LaButti K."/>
            <person name="Andreopoulos B."/>
            <person name="Lipzen A."/>
            <person name="Chen C."/>
            <person name="Yan M."/>
            <person name="Daum C."/>
            <person name="Ng V."/>
            <person name="Clum A."/>
            <person name="Steindorff A."/>
            <person name="Ohm R.A."/>
            <person name="Martin F."/>
            <person name="Silar P."/>
            <person name="Natvig D.O."/>
            <person name="Lalanne C."/>
            <person name="Gautier V."/>
            <person name="Ament-Velasquez S.L."/>
            <person name="Kruys A."/>
            <person name="Hutchinson M.I."/>
            <person name="Powell A.J."/>
            <person name="Barry K."/>
            <person name="Miller A.N."/>
            <person name="Grigoriev I.V."/>
            <person name="Debuchy R."/>
            <person name="Gladieux P."/>
            <person name="Hiltunen Thoren M."/>
            <person name="Johannesson H."/>
        </authorList>
    </citation>
    <scope>NUCLEOTIDE SEQUENCE</scope>
    <source>
        <strain evidence="10">PSN293</strain>
    </source>
</reference>
<keyword evidence="6" id="KW-0325">Glycoprotein</keyword>
<organism evidence="10 11">
    <name type="scientific">Rhypophila decipiens</name>
    <dbReference type="NCBI Taxonomy" id="261697"/>
    <lineage>
        <taxon>Eukaryota</taxon>
        <taxon>Fungi</taxon>
        <taxon>Dikarya</taxon>
        <taxon>Ascomycota</taxon>
        <taxon>Pezizomycotina</taxon>
        <taxon>Sordariomycetes</taxon>
        <taxon>Sordariomycetidae</taxon>
        <taxon>Sordariales</taxon>
        <taxon>Naviculisporaceae</taxon>
        <taxon>Rhypophila</taxon>
    </lineage>
</organism>
<dbReference type="PANTHER" id="PTHR11802">
    <property type="entry name" value="SERINE PROTEASE FAMILY S10 SERINE CARBOXYPEPTIDASE"/>
    <property type="match status" value="1"/>
</dbReference>
<name>A0AAN6Y1B1_9PEZI</name>
<keyword evidence="8" id="KW-0812">Transmembrane</keyword>
<dbReference type="GO" id="GO:0006508">
    <property type="term" value="P:proteolysis"/>
    <property type="evidence" value="ECO:0007669"/>
    <property type="project" value="UniProtKB-KW"/>
</dbReference>